<evidence type="ECO:0000313" key="1">
    <source>
        <dbReference type="EMBL" id="AOA58345.1"/>
    </source>
</evidence>
<dbReference type="EMBL" id="CP016895">
    <property type="protein sequence ID" value="AOA58345.1"/>
    <property type="molecule type" value="Genomic_DNA"/>
</dbReference>
<dbReference type="KEGG" id="ala:BFG52_08240"/>
<sequence length="161" mass="17794">MTYLYIAAKFWREILIGLLAFLLLLVMALLNSEKSKLIKSEAKHQTYVVNQDKLLAQAQADAVAQEKAMTQKLLDAERNYNAQIKQITADAHAADLAADSLSKQLSEAQRRVPTATTKTIVEYIDTSADVLKACVAEYRTVAEAADGHAADARRLIEGWSE</sequence>
<accession>A0A1B2LZH9</accession>
<gene>
    <name evidence="1" type="ORF">BFG52_08240</name>
</gene>
<dbReference type="OrthoDB" id="6690560at2"/>
<name>A0A1B2LZH9_9GAMM</name>
<keyword evidence="2" id="KW-1185">Reference proteome</keyword>
<dbReference type="Proteomes" id="UP000093391">
    <property type="component" value="Chromosome"/>
</dbReference>
<organism evidence="1 2">
    <name type="scientific">Acinetobacter larvae</name>
    <dbReference type="NCBI Taxonomy" id="1789224"/>
    <lineage>
        <taxon>Bacteria</taxon>
        <taxon>Pseudomonadati</taxon>
        <taxon>Pseudomonadota</taxon>
        <taxon>Gammaproteobacteria</taxon>
        <taxon>Moraxellales</taxon>
        <taxon>Moraxellaceae</taxon>
        <taxon>Acinetobacter</taxon>
    </lineage>
</organism>
<proteinExistence type="predicted"/>
<evidence type="ECO:0008006" key="3">
    <source>
        <dbReference type="Google" id="ProtNLM"/>
    </source>
</evidence>
<dbReference type="RefSeq" id="WP_067554595.1">
    <property type="nucleotide sequence ID" value="NZ_CP016895.1"/>
</dbReference>
<dbReference type="AlphaFoldDB" id="A0A1B2LZH9"/>
<reference evidence="1 2" key="1">
    <citation type="submission" date="2016-08" db="EMBL/GenBank/DDBJ databases">
        <authorList>
            <person name="Seilhamer J.J."/>
        </authorList>
    </citation>
    <scope>NUCLEOTIDE SEQUENCE [LARGE SCALE GENOMIC DNA]</scope>
    <source>
        <strain evidence="1 2">BRTC-1</strain>
    </source>
</reference>
<dbReference type="STRING" id="1789224.BFG52_08240"/>
<evidence type="ECO:0000313" key="2">
    <source>
        <dbReference type="Proteomes" id="UP000093391"/>
    </source>
</evidence>
<protein>
    <recommendedName>
        <fullName evidence="3">DUF2514 domain-containing protein</fullName>
    </recommendedName>
</protein>